<dbReference type="Gene3D" id="3.10.20.30">
    <property type="match status" value="1"/>
</dbReference>
<keyword evidence="3" id="KW-1185">Reference proteome</keyword>
<comment type="caution">
    <text evidence="2">The sequence shown here is derived from an EMBL/GenBank/DDBJ whole genome shotgun (WGS) entry which is preliminary data.</text>
</comment>
<dbReference type="Proteomes" id="UP001168552">
    <property type="component" value="Unassembled WGS sequence"/>
</dbReference>
<evidence type="ECO:0000259" key="1">
    <source>
        <dbReference type="PROSITE" id="PS51085"/>
    </source>
</evidence>
<proteinExistence type="predicted"/>
<dbReference type="InterPro" id="IPR001041">
    <property type="entry name" value="2Fe-2S_ferredoxin-type"/>
</dbReference>
<evidence type="ECO:0000313" key="2">
    <source>
        <dbReference type="EMBL" id="MDN4164602.1"/>
    </source>
</evidence>
<dbReference type="RefSeq" id="WP_320003130.1">
    <property type="nucleotide sequence ID" value="NZ_JAUHJS010000002.1"/>
</dbReference>
<gene>
    <name evidence="2" type="ORF">QWY31_03760</name>
</gene>
<dbReference type="InterPro" id="IPR036010">
    <property type="entry name" value="2Fe-2S_ferredoxin-like_sf"/>
</dbReference>
<dbReference type="InterPro" id="IPR012675">
    <property type="entry name" value="Beta-grasp_dom_sf"/>
</dbReference>
<protein>
    <submittedName>
        <fullName evidence="2">2Fe-2S iron-sulfur cluster-binding protein</fullName>
    </submittedName>
</protein>
<dbReference type="Pfam" id="PF00111">
    <property type="entry name" value="Fer2"/>
    <property type="match status" value="1"/>
</dbReference>
<dbReference type="PROSITE" id="PS51085">
    <property type="entry name" value="2FE2S_FER_2"/>
    <property type="match status" value="1"/>
</dbReference>
<evidence type="ECO:0000313" key="3">
    <source>
        <dbReference type="Proteomes" id="UP001168552"/>
    </source>
</evidence>
<sequence>MPRLEIINLSHRIISYSEPEKSVLSVIHAHGIDWMHACGAKGRCTTCCMEIVQGMENLSPLNELERKFHEANRLAPNERQACQVHIRSGEVQVKVPKRYQFPHIKYSEDVY</sequence>
<name>A0ABT8F2B8_9BACT</name>
<feature type="domain" description="2Fe-2S ferredoxin-type" evidence="1">
    <location>
        <begin position="2"/>
        <end position="99"/>
    </location>
</feature>
<accession>A0ABT8F2B8</accession>
<reference evidence="2" key="1">
    <citation type="submission" date="2023-06" db="EMBL/GenBank/DDBJ databases">
        <title>Cytophagales bacterium Strain LB-30, isolated from soil.</title>
        <authorList>
            <person name="Liu B."/>
        </authorList>
    </citation>
    <scope>NUCLEOTIDE SEQUENCE</scope>
    <source>
        <strain evidence="2">LB-30</strain>
    </source>
</reference>
<dbReference type="CDD" id="cd00207">
    <property type="entry name" value="fer2"/>
    <property type="match status" value="1"/>
</dbReference>
<dbReference type="EMBL" id="JAUHJS010000002">
    <property type="protein sequence ID" value="MDN4164602.1"/>
    <property type="molecule type" value="Genomic_DNA"/>
</dbReference>
<dbReference type="SUPFAM" id="SSF54292">
    <property type="entry name" value="2Fe-2S ferredoxin-like"/>
    <property type="match status" value="1"/>
</dbReference>
<organism evidence="2 3">
    <name type="scientific">Shiella aurantiaca</name>
    <dbReference type="NCBI Taxonomy" id="3058365"/>
    <lineage>
        <taxon>Bacteria</taxon>
        <taxon>Pseudomonadati</taxon>
        <taxon>Bacteroidota</taxon>
        <taxon>Cytophagia</taxon>
        <taxon>Cytophagales</taxon>
        <taxon>Shiellaceae</taxon>
        <taxon>Shiella</taxon>
    </lineage>
</organism>